<reference evidence="2 3" key="1">
    <citation type="submission" date="2012-05" db="EMBL/GenBank/DDBJ databases">
        <authorList>
            <person name="Weinstock G."/>
            <person name="Sodergren E."/>
            <person name="Lobos E.A."/>
            <person name="Fulton L."/>
            <person name="Fulton R."/>
            <person name="Courtney L."/>
            <person name="Fronick C."/>
            <person name="O'Laughlin M."/>
            <person name="Godfrey J."/>
            <person name="Wilson R.M."/>
            <person name="Miner T."/>
            <person name="Farmer C."/>
            <person name="Delehaunty K."/>
            <person name="Cordes M."/>
            <person name="Minx P."/>
            <person name="Tomlinson C."/>
            <person name="Chen J."/>
            <person name="Wollam A."/>
            <person name="Pepin K.H."/>
            <person name="Bhonagiri V."/>
            <person name="Zhang X."/>
            <person name="Suruliraj S."/>
            <person name="Warren W."/>
            <person name="Mitreva M."/>
            <person name="Mardis E.R."/>
            <person name="Wilson R.K."/>
        </authorList>
    </citation>
    <scope>NUCLEOTIDE SEQUENCE [LARGE SCALE GENOMIC DNA]</scope>
    <source>
        <strain evidence="2 3">KON</strain>
    </source>
</reference>
<gene>
    <name evidence="2" type="ORF">HMPREF0870_01783</name>
</gene>
<dbReference type="EMBL" id="AMEX01000047">
    <property type="protein sequence ID" value="EKY17946.1"/>
    <property type="molecule type" value="Genomic_DNA"/>
</dbReference>
<evidence type="ECO:0000313" key="2">
    <source>
        <dbReference type="EMBL" id="EKY17946.1"/>
    </source>
</evidence>
<feature type="compositionally biased region" description="Pro residues" evidence="1">
    <location>
        <begin position="73"/>
        <end position="85"/>
    </location>
</feature>
<protein>
    <submittedName>
        <fullName evidence="2">Uncharacterized protein</fullName>
    </submittedName>
</protein>
<proteinExistence type="predicted"/>
<accession>A0ABP2SQ70</accession>
<evidence type="ECO:0000313" key="3">
    <source>
        <dbReference type="Proteomes" id="UP000010412"/>
    </source>
</evidence>
<sequence>MFLMIRITFEAKNYVSLCEELKLFLSYSNIPTTEEPPTAPVVPAAVQAPPVAPVTQPTTVAPVVPTSVSVPTTPEPQQAPPTPAVPVAPVKEYTLEEIQVALQPLMDAGRTNEIVGLMQKYKVASLPELPKDQFPNLVVDLRNMGARI</sequence>
<keyword evidence="3" id="KW-1185">Reference proteome</keyword>
<evidence type="ECO:0000256" key="1">
    <source>
        <dbReference type="SAM" id="MobiDB-lite"/>
    </source>
</evidence>
<name>A0ABP2SQ70_9FIRM</name>
<comment type="caution">
    <text evidence="2">The sequence shown here is derived from an EMBL/GenBank/DDBJ whole genome shotgun (WGS) entry which is preliminary data.</text>
</comment>
<feature type="region of interest" description="Disordered" evidence="1">
    <location>
        <begin position="65"/>
        <end position="85"/>
    </location>
</feature>
<dbReference type="Proteomes" id="UP000010412">
    <property type="component" value="Unassembled WGS sequence"/>
</dbReference>
<organism evidence="2 3">
    <name type="scientific">Veillonella atypica KON</name>
    <dbReference type="NCBI Taxonomy" id="1128111"/>
    <lineage>
        <taxon>Bacteria</taxon>
        <taxon>Bacillati</taxon>
        <taxon>Bacillota</taxon>
        <taxon>Negativicutes</taxon>
        <taxon>Veillonellales</taxon>
        <taxon>Veillonellaceae</taxon>
        <taxon>Veillonella</taxon>
    </lineage>
</organism>